<dbReference type="GO" id="GO:0016192">
    <property type="term" value="P:vesicle-mediated transport"/>
    <property type="evidence" value="ECO:0007669"/>
    <property type="project" value="InterPro"/>
</dbReference>
<feature type="region of interest" description="Disordered" evidence="1">
    <location>
        <begin position="405"/>
        <end position="445"/>
    </location>
</feature>
<dbReference type="GO" id="GO:0031267">
    <property type="term" value="F:small GTPase binding"/>
    <property type="evidence" value="ECO:0007669"/>
    <property type="project" value="TreeGrafter"/>
</dbReference>
<proteinExistence type="predicted"/>
<name>A0A2A4ITY8_HELVI</name>
<dbReference type="PANTHER" id="PTHR14407">
    <property type="entry name" value="HERMANSKY-PUDLAK SYNDROME 4 PROTEIN LIGHT-EAR PROTEIN-RELATED"/>
    <property type="match status" value="1"/>
</dbReference>
<dbReference type="InterPro" id="IPR043987">
    <property type="entry name" value="CCZ1/INTU/HSP4_longin_1"/>
</dbReference>
<comment type="caution">
    <text evidence="3">The sequence shown here is derived from an EMBL/GenBank/DDBJ whole genome shotgun (WGS) entry which is preliminary data.</text>
</comment>
<feature type="region of interest" description="Disordered" evidence="1">
    <location>
        <begin position="761"/>
        <end position="783"/>
    </location>
</feature>
<organism evidence="3">
    <name type="scientific">Heliothis virescens</name>
    <name type="common">Tobacco budworm moth</name>
    <dbReference type="NCBI Taxonomy" id="7102"/>
    <lineage>
        <taxon>Eukaryota</taxon>
        <taxon>Metazoa</taxon>
        <taxon>Ecdysozoa</taxon>
        <taxon>Arthropoda</taxon>
        <taxon>Hexapoda</taxon>
        <taxon>Insecta</taxon>
        <taxon>Pterygota</taxon>
        <taxon>Neoptera</taxon>
        <taxon>Endopterygota</taxon>
        <taxon>Lepidoptera</taxon>
        <taxon>Glossata</taxon>
        <taxon>Ditrysia</taxon>
        <taxon>Noctuoidea</taxon>
        <taxon>Noctuidae</taxon>
        <taxon>Heliothinae</taxon>
        <taxon>Heliothis</taxon>
    </lineage>
</organism>
<dbReference type="GO" id="GO:0005085">
    <property type="term" value="F:guanyl-nucleotide exchange factor activity"/>
    <property type="evidence" value="ECO:0007669"/>
    <property type="project" value="TreeGrafter"/>
</dbReference>
<dbReference type="EMBL" id="NWSH01008327">
    <property type="protein sequence ID" value="PCG62600.1"/>
    <property type="molecule type" value="Genomic_DNA"/>
</dbReference>
<dbReference type="GO" id="GO:0005765">
    <property type="term" value="C:lysosomal membrane"/>
    <property type="evidence" value="ECO:0007669"/>
    <property type="project" value="TreeGrafter"/>
</dbReference>
<dbReference type="InterPro" id="IPR026091">
    <property type="entry name" value="HPS4"/>
</dbReference>
<feature type="domain" description="CCZ1/INTU/HSP4 first Longin" evidence="2">
    <location>
        <begin position="1"/>
        <end position="82"/>
    </location>
</feature>
<dbReference type="GO" id="GO:0006605">
    <property type="term" value="P:protein targeting"/>
    <property type="evidence" value="ECO:0007669"/>
    <property type="project" value="TreeGrafter"/>
</dbReference>
<protein>
    <recommendedName>
        <fullName evidence="2">CCZ1/INTU/HSP4 first Longin domain-containing protein</fullName>
    </recommendedName>
</protein>
<dbReference type="GO" id="GO:0031410">
    <property type="term" value="C:cytoplasmic vesicle"/>
    <property type="evidence" value="ECO:0007669"/>
    <property type="project" value="TreeGrafter"/>
</dbReference>
<feature type="region of interest" description="Disordered" evidence="1">
    <location>
        <begin position="577"/>
        <end position="603"/>
    </location>
</feature>
<evidence type="ECO:0000259" key="2">
    <source>
        <dbReference type="Pfam" id="PF19031"/>
    </source>
</evidence>
<dbReference type="Pfam" id="PF19031">
    <property type="entry name" value="Intu_longin_1"/>
    <property type="match status" value="1"/>
</dbReference>
<feature type="compositionally biased region" description="Basic and acidic residues" evidence="1">
    <location>
        <begin position="766"/>
        <end position="775"/>
    </location>
</feature>
<accession>A0A2A4ITY8</accession>
<gene>
    <name evidence="3" type="ORF">B5V51_14096</name>
</gene>
<sequence>MMIVFVYDTLCCTSEEDDPINAVLYFHPGWVSDTQRHALAGQVVGAAHCIKTLFSQPVAITLQSGKFIIREYGRYILVVGAAHCIKTLFSQPVAITLQSGKFIIREYGRYILAIGSDRNIPDWVLKNRANLLTSMIKVYHGDLQVLASQMEDQKRLSEKLYQVFETYLPVLQYGCHIFQRVPMLTLPKAIGSDRNIPDWVLKNRANLLTSMIKVYHGDLQVLASQMEDQKRLSEKLYQVFETYLPVLQYGCHIFQRVPMLTLPKSATSVYMESMQILEHCRKSKGVLGGVILYNNKIISTQLPPGLTSYLTVVDPYRIKSPAETLDTETPLPLGAQLLVVYVGKKLYDSLKKQVEKIQEFHSNGEEMITRFKKNQEAEREKQREFPQTGMKRDKSLLFTAVPEEDHTMISPPSREERNPDVERKPPSMPDVVPFTNKPRQRPTKLSLSFKNQKSLDEELQENDNVFTGQTSVCSTPMVEYKRLHGNILSICQIPESQQDNDKTDLEPDVLKNIEDCNKINLENEKRDNKMVLDINCIADHYINKPEPIRKLASVTDLQETIKKLSNRATSKFKLKRSKVSLNDDTPSPEHTPKNPSTMTINDPLFPVFRNDGVAISESLFNQYLEQHYSKMKQDSNDNMFTFNMKLCEQEKFEDFDSELNRSPQRTPKHIAKDSSKTLPTDQSRRKSLSLPLKSLNESTDSQISSETEATNFKKKLTGVQLTPLMEKLSHLAFSDKSSGYSSRVMTPLELREFLTPAAERQITFTDRPKAQRQDSESDDDSDADLEILPEYSKHAVKCALFVSGLHNMALLALIDTEAANNVDTINTLWETSLNALGPIEQKCMEPLAAVGDATDYSYLTLDPDWGTVRKGGPWAALDIATMGLIHNEFADDPEMSEFILRVYIEE</sequence>
<feature type="compositionally biased region" description="Polar residues" evidence="1">
    <location>
        <begin position="696"/>
        <end position="708"/>
    </location>
</feature>
<dbReference type="AlphaFoldDB" id="A0A2A4ITY8"/>
<dbReference type="GO" id="GO:0031085">
    <property type="term" value="C:BLOC-3 complex"/>
    <property type="evidence" value="ECO:0007669"/>
    <property type="project" value="TreeGrafter"/>
</dbReference>
<feature type="region of interest" description="Disordered" evidence="1">
    <location>
        <begin position="655"/>
        <end position="708"/>
    </location>
</feature>
<dbReference type="PANTHER" id="PTHR14407:SF9">
    <property type="entry name" value="BLOC-3 COMPLEX MEMBER HPS4"/>
    <property type="match status" value="1"/>
</dbReference>
<reference evidence="3" key="1">
    <citation type="submission" date="2017-09" db="EMBL/GenBank/DDBJ databases">
        <title>Contemporary evolution of a Lepidopteran species, Heliothis virescens, in response to modern agricultural practices.</title>
        <authorList>
            <person name="Fritz M.L."/>
            <person name="Deyonke A.M."/>
            <person name="Papanicolaou A."/>
            <person name="Micinski S."/>
            <person name="Westbrook J."/>
            <person name="Gould F."/>
        </authorList>
    </citation>
    <scope>NUCLEOTIDE SEQUENCE [LARGE SCALE GENOMIC DNA]</scope>
    <source>
        <strain evidence="3">HvINT-</strain>
        <tissue evidence="3">Whole body</tissue>
    </source>
</reference>
<evidence type="ECO:0000313" key="3">
    <source>
        <dbReference type="EMBL" id="PCG62600.1"/>
    </source>
</evidence>
<evidence type="ECO:0000256" key="1">
    <source>
        <dbReference type="SAM" id="MobiDB-lite"/>
    </source>
</evidence>
<feature type="compositionally biased region" description="Basic and acidic residues" evidence="1">
    <location>
        <begin position="405"/>
        <end position="425"/>
    </location>
</feature>